<organism evidence="1 2">
    <name type="scientific">Trametes pubescens</name>
    <name type="common">White-rot fungus</name>
    <dbReference type="NCBI Taxonomy" id="154538"/>
    <lineage>
        <taxon>Eukaryota</taxon>
        <taxon>Fungi</taxon>
        <taxon>Dikarya</taxon>
        <taxon>Basidiomycota</taxon>
        <taxon>Agaricomycotina</taxon>
        <taxon>Agaricomycetes</taxon>
        <taxon>Polyporales</taxon>
        <taxon>Polyporaceae</taxon>
        <taxon>Trametes</taxon>
    </lineage>
</organism>
<name>A0A1M2V3G6_TRAPU</name>
<protein>
    <submittedName>
        <fullName evidence="1">Uncharacterized protein</fullName>
    </submittedName>
</protein>
<reference evidence="1 2" key="1">
    <citation type="submission" date="2016-10" db="EMBL/GenBank/DDBJ databases">
        <title>Genome sequence of the basidiomycete white-rot fungus Trametes pubescens.</title>
        <authorList>
            <person name="Makela M.R."/>
            <person name="Granchi Z."/>
            <person name="Peng M."/>
            <person name="De Vries R.P."/>
            <person name="Grigoriev I."/>
            <person name="Riley R."/>
            <person name="Hilden K."/>
        </authorList>
    </citation>
    <scope>NUCLEOTIDE SEQUENCE [LARGE SCALE GENOMIC DNA]</scope>
    <source>
        <strain evidence="1 2">FBCC735</strain>
    </source>
</reference>
<dbReference type="AlphaFoldDB" id="A0A1M2V3G6"/>
<dbReference type="Proteomes" id="UP000184267">
    <property type="component" value="Unassembled WGS sequence"/>
</dbReference>
<comment type="caution">
    <text evidence="1">The sequence shown here is derived from an EMBL/GenBank/DDBJ whole genome shotgun (WGS) entry which is preliminary data.</text>
</comment>
<dbReference type="EMBL" id="MNAD01001700">
    <property type="protein sequence ID" value="OJT02118.1"/>
    <property type="molecule type" value="Genomic_DNA"/>
</dbReference>
<accession>A0A1M2V3G6</accession>
<sequence>MAASLGSARRSDVSAKPIEVWRQHLGGRALSGRGGGIHGERYLAKSDFAAVNESVGVSAHAISVGTTWRRMAGLQSVRRVVLNAPSMATPRRAIQGPKACTARVKQHRDVLEGLASTQYLDDLQPPIITLFPAVAAKVFAHPRRA</sequence>
<evidence type="ECO:0000313" key="2">
    <source>
        <dbReference type="Proteomes" id="UP000184267"/>
    </source>
</evidence>
<keyword evidence="2" id="KW-1185">Reference proteome</keyword>
<gene>
    <name evidence="1" type="ORF">TRAPUB_7413</name>
</gene>
<proteinExistence type="predicted"/>
<evidence type="ECO:0000313" key="1">
    <source>
        <dbReference type="EMBL" id="OJT02118.1"/>
    </source>
</evidence>